<feature type="domain" description="Lipocalin-like" evidence="1">
    <location>
        <begin position="32"/>
        <end position="128"/>
    </location>
</feature>
<dbReference type="EMBL" id="CP002961">
    <property type="protein sequence ID" value="AFK01922.1"/>
    <property type="molecule type" value="Genomic_DNA"/>
</dbReference>
<gene>
    <name evidence="2" type="ordered locus">Emtol_0770</name>
</gene>
<name>A0ABM5MXR0_EMTOG</name>
<dbReference type="InterPro" id="IPR024311">
    <property type="entry name" value="Lipocalin-like"/>
</dbReference>
<dbReference type="RefSeq" id="WP_015027624.1">
    <property type="nucleotide sequence ID" value="NC_018748.1"/>
</dbReference>
<proteinExistence type="predicted"/>
<evidence type="ECO:0000259" key="1">
    <source>
        <dbReference type="Pfam" id="PF13648"/>
    </source>
</evidence>
<accession>A0ABM5MXR0</accession>
<sequence length="178" mass="19817">MKSTFKTYALIIFIGLFTASCSKNEDVKPVDIVGTWTITSTDGTGKKMGETTTKPLTKDELSNFNFFEAKSYTFNDGGKFSLLDNYGDTYNGTYTLSNNKLELTFDDYADSKVDISYDLALTGTSLKLTTNLTSMITFLDSVKKSLTSKSDIDALELVKTFIRGTYSELTINETYTKK</sequence>
<reference evidence="2 3" key="1">
    <citation type="submission" date="2011-07" db="EMBL/GenBank/DDBJ databases">
        <title>The complete genome of chromosome of Emticicia oligotrophica DSM 17448.</title>
        <authorList>
            <consortium name="US DOE Joint Genome Institute (JGI-PGF)"/>
            <person name="Lucas S."/>
            <person name="Han J."/>
            <person name="Lapidus A."/>
            <person name="Bruce D."/>
            <person name="Goodwin L."/>
            <person name="Pitluck S."/>
            <person name="Peters L."/>
            <person name="Kyrpides N."/>
            <person name="Mavromatis K."/>
            <person name="Ivanova N."/>
            <person name="Ovchinnikova G."/>
            <person name="Teshima H."/>
            <person name="Detter J.C."/>
            <person name="Tapia R."/>
            <person name="Han C."/>
            <person name="Land M."/>
            <person name="Hauser L."/>
            <person name="Markowitz V."/>
            <person name="Cheng J.-F."/>
            <person name="Hugenholtz P."/>
            <person name="Woyke T."/>
            <person name="Wu D."/>
            <person name="Tindall B."/>
            <person name="Pomrenke H."/>
            <person name="Brambilla E."/>
            <person name="Klenk H.-P."/>
            <person name="Eisen J.A."/>
        </authorList>
    </citation>
    <scope>NUCLEOTIDE SEQUENCE [LARGE SCALE GENOMIC DNA]</scope>
    <source>
        <strain evidence="2 3">DSM 17448</strain>
    </source>
</reference>
<dbReference type="Pfam" id="PF13648">
    <property type="entry name" value="Lipocalin_4"/>
    <property type="match status" value="1"/>
</dbReference>
<evidence type="ECO:0000313" key="2">
    <source>
        <dbReference type="EMBL" id="AFK01922.1"/>
    </source>
</evidence>
<dbReference type="Proteomes" id="UP000002875">
    <property type="component" value="Chromosome"/>
</dbReference>
<evidence type="ECO:0000313" key="3">
    <source>
        <dbReference type="Proteomes" id="UP000002875"/>
    </source>
</evidence>
<protein>
    <recommendedName>
        <fullName evidence="1">Lipocalin-like domain-containing protein</fullName>
    </recommendedName>
</protein>
<dbReference type="PROSITE" id="PS51257">
    <property type="entry name" value="PROKAR_LIPOPROTEIN"/>
    <property type="match status" value="1"/>
</dbReference>
<keyword evidence="3" id="KW-1185">Reference proteome</keyword>
<organism evidence="2 3">
    <name type="scientific">Emticicia oligotrophica (strain DSM 17448 / CIP 109782 / MTCC 6937 / GPTSA100-15)</name>
    <dbReference type="NCBI Taxonomy" id="929562"/>
    <lineage>
        <taxon>Bacteria</taxon>
        <taxon>Pseudomonadati</taxon>
        <taxon>Bacteroidota</taxon>
        <taxon>Cytophagia</taxon>
        <taxon>Cytophagales</taxon>
        <taxon>Leadbetterellaceae</taxon>
        <taxon>Emticicia</taxon>
    </lineage>
</organism>